<comment type="catalytic activity">
    <reaction evidence="10">
        <text>L-seryl-[protein] + ATP = O-phospho-L-seryl-[protein] + ADP + H(+)</text>
        <dbReference type="Rhea" id="RHEA:17989"/>
        <dbReference type="Rhea" id="RHEA-COMP:9863"/>
        <dbReference type="Rhea" id="RHEA-COMP:11604"/>
        <dbReference type="ChEBI" id="CHEBI:15378"/>
        <dbReference type="ChEBI" id="CHEBI:29999"/>
        <dbReference type="ChEBI" id="CHEBI:30616"/>
        <dbReference type="ChEBI" id="CHEBI:83421"/>
        <dbReference type="ChEBI" id="CHEBI:456216"/>
        <dbReference type="EC" id="2.7.11.24"/>
    </reaction>
</comment>
<gene>
    <name evidence="13" type="ordered locus">MTR_8g086010</name>
</gene>
<keyword evidence="15" id="KW-1185">Reference proteome</keyword>
<evidence type="ECO:0000313" key="15">
    <source>
        <dbReference type="Proteomes" id="UP000002051"/>
    </source>
</evidence>
<keyword evidence="4" id="KW-0597">Phosphoprotein</keyword>
<keyword evidence="8 11" id="KW-0067">ATP-binding</keyword>
<evidence type="ECO:0000256" key="6">
    <source>
        <dbReference type="ARBA" id="ARBA00022741"/>
    </source>
</evidence>
<protein>
    <recommendedName>
        <fullName evidence="2">mitogen-activated protein kinase</fullName>
        <ecNumber evidence="2">2.7.11.24</ecNumber>
    </recommendedName>
</protein>
<reference evidence="14" key="3">
    <citation type="submission" date="2015-04" db="UniProtKB">
        <authorList>
            <consortium name="EnsemblPlants"/>
        </authorList>
    </citation>
    <scope>IDENTIFICATION</scope>
    <source>
        <strain evidence="14">cv. Jemalong A17</strain>
    </source>
</reference>
<comment type="similarity">
    <text evidence="1">Belongs to the protein kinase superfamily. CMGC Ser/Thr protein kinase family. MAP kinase subfamily.</text>
</comment>
<organism evidence="13 15">
    <name type="scientific">Medicago truncatula</name>
    <name type="common">Barrel medic</name>
    <name type="synonym">Medicago tribuloides</name>
    <dbReference type="NCBI Taxonomy" id="3880"/>
    <lineage>
        <taxon>Eukaryota</taxon>
        <taxon>Viridiplantae</taxon>
        <taxon>Streptophyta</taxon>
        <taxon>Embryophyta</taxon>
        <taxon>Tracheophyta</taxon>
        <taxon>Spermatophyta</taxon>
        <taxon>Magnoliopsida</taxon>
        <taxon>eudicotyledons</taxon>
        <taxon>Gunneridae</taxon>
        <taxon>Pentapetalae</taxon>
        <taxon>rosids</taxon>
        <taxon>fabids</taxon>
        <taxon>Fabales</taxon>
        <taxon>Fabaceae</taxon>
        <taxon>Papilionoideae</taxon>
        <taxon>50 kb inversion clade</taxon>
        <taxon>NPAAA clade</taxon>
        <taxon>Hologalegina</taxon>
        <taxon>IRL clade</taxon>
        <taxon>Trifolieae</taxon>
        <taxon>Medicago</taxon>
    </lineage>
</organism>
<evidence type="ECO:0000256" key="1">
    <source>
        <dbReference type="ARBA" id="ARBA00008832"/>
    </source>
</evidence>
<dbReference type="GO" id="GO:0035556">
    <property type="term" value="P:intracellular signal transduction"/>
    <property type="evidence" value="ECO:0000318"/>
    <property type="project" value="GO_Central"/>
</dbReference>
<evidence type="ECO:0000256" key="9">
    <source>
        <dbReference type="ARBA" id="ARBA00047592"/>
    </source>
</evidence>
<dbReference type="InterPro" id="IPR000719">
    <property type="entry name" value="Prot_kinase_dom"/>
</dbReference>
<reference evidence="13 15" key="1">
    <citation type="journal article" date="2011" name="Nature">
        <title>The Medicago genome provides insight into the evolution of rhizobial symbioses.</title>
        <authorList>
            <person name="Young N.D."/>
            <person name="Debelle F."/>
            <person name="Oldroyd G.E."/>
            <person name="Geurts R."/>
            <person name="Cannon S.B."/>
            <person name="Udvardi M.K."/>
            <person name="Benedito V.A."/>
            <person name="Mayer K.F."/>
            <person name="Gouzy J."/>
            <person name="Schoof H."/>
            <person name="Van de Peer Y."/>
            <person name="Proost S."/>
            <person name="Cook D.R."/>
            <person name="Meyers B.C."/>
            <person name="Spannagl M."/>
            <person name="Cheung F."/>
            <person name="De Mita S."/>
            <person name="Krishnakumar V."/>
            <person name="Gundlach H."/>
            <person name="Zhou S."/>
            <person name="Mudge J."/>
            <person name="Bharti A.K."/>
            <person name="Murray J.D."/>
            <person name="Naoumkina M.A."/>
            <person name="Rosen B."/>
            <person name="Silverstein K.A."/>
            <person name="Tang H."/>
            <person name="Rombauts S."/>
            <person name="Zhao P.X."/>
            <person name="Zhou P."/>
            <person name="Barbe V."/>
            <person name="Bardou P."/>
            <person name="Bechner M."/>
            <person name="Bellec A."/>
            <person name="Berger A."/>
            <person name="Berges H."/>
            <person name="Bidwell S."/>
            <person name="Bisseling T."/>
            <person name="Choisne N."/>
            <person name="Couloux A."/>
            <person name="Denny R."/>
            <person name="Deshpande S."/>
            <person name="Dai X."/>
            <person name="Doyle J.J."/>
            <person name="Dudez A.M."/>
            <person name="Farmer A.D."/>
            <person name="Fouteau S."/>
            <person name="Franken C."/>
            <person name="Gibelin C."/>
            <person name="Gish J."/>
            <person name="Goldstein S."/>
            <person name="Gonzalez A.J."/>
            <person name="Green P.J."/>
            <person name="Hallab A."/>
            <person name="Hartog M."/>
            <person name="Hua A."/>
            <person name="Humphray S.J."/>
            <person name="Jeong D.H."/>
            <person name="Jing Y."/>
            <person name="Jocker A."/>
            <person name="Kenton S.M."/>
            <person name="Kim D.J."/>
            <person name="Klee K."/>
            <person name="Lai H."/>
            <person name="Lang C."/>
            <person name="Lin S."/>
            <person name="Macmil S.L."/>
            <person name="Magdelenat G."/>
            <person name="Matthews L."/>
            <person name="McCorrison J."/>
            <person name="Monaghan E.L."/>
            <person name="Mun J.H."/>
            <person name="Najar F.Z."/>
            <person name="Nicholson C."/>
            <person name="Noirot C."/>
            <person name="O'Bleness M."/>
            <person name="Paule C.R."/>
            <person name="Poulain J."/>
            <person name="Prion F."/>
            <person name="Qin B."/>
            <person name="Qu C."/>
            <person name="Retzel E.F."/>
            <person name="Riddle C."/>
            <person name="Sallet E."/>
            <person name="Samain S."/>
            <person name="Samson N."/>
            <person name="Sanders I."/>
            <person name="Saurat O."/>
            <person name="Scarpelli C."/>
            <person name="Schiex T."/>
            <person name="Segurens B."/>
            <person name="Severin A.J."/>
            <person name="Sherrier D.J."/>
            <person name="Shi R."/>
            <person name="Sims S."/>
            <person name="Singer S.R."/>
            <person name="Sinharoy S."/>
            <person name="Sterck L."/>
            <person name="Viollet A."/>
            <person name="Wang B.B."/>
            <person name="Wang K."/>
            <person name="Wang M."/>
            <person name="Wang X."/>
            <person name="Warfsmann J."/>
            <person name="Weissenbach J."/>
            <person name="White D.D."/>
            <person name="White J.D."/>
            <person name="Wiley G.B."/>
            <person name="Wincker P."/>
            <person name="Xing Y."/>
            <person name="Yang L."/>
            <person name="Yao Z."/>
            <person name="Ying F."/>
            <person name="Zhai J."/>
            <person name="Zhou L."/>
            <person name="Zuber A."/>
            <person name="Denarie J."/>
            <person name="Dixon R.A."/>
            <person name="May G.D."/>
            <person name="Schwartz D.C."/>
            <person name="Rogers J."/>
            <person name="Quetier F."/>
            <person name="Town C.D."/>
            <person name="Roe B.A."/>
        </authorList>
    </citation>
    <scope>NUCLEOTIDE SEQUENCE [LARGE SCALE GENOMIC DNA]</scope>
    <source>
        <strain evidence="13">A17</strain>
        <strain evidence="14 15">cv. Jemalong A17</strain>
    </source>
</reference>
<dbReference type="FunFam" id="1.10.510.10:FF:000624">
    <property type="entry name" value="Mitogen-activated protein kinase"/>
    <property type="match status" value="1"/>
</dbReference>
<evidence type="ECO:0000256" key="7">
    <source>
        <dbReference type="ARBA" id="ARBA00022777"/>
    </source>
</evidence>
<dbReference type="PROSITE" id="PS50011">
    <property type="entry name" value="PROTEIN_KINASE_DOM"/>
    <property type="match status" value="1"/>
</dbReference>
<dbReference type="FunFam" id="3.30.200.20:FF:000046">
    <property type="entry name" value="Mitogen-activated protein kinase"/>
    <property type="match status" value="1"/>
</dbReference>
<reference evidence="13 15" key="2">
    <citation type="journal article" date="2014" name="BMC Genomics">
        <title>An improved genome release (version Mt4.0) for the model legume Medicago truncatula.</title>
        <authorList>
            <person name="Tang H."/>
            <person name="Krishnakumar V."/>
            <person name="Bidwell S."/>
            <person name="Rosen B."/>
            <person name="Chan A."/>
            <person name="Zhou S."/>
            <person name="Gentzbittel L."/>
            <person name="Childs K.L."/>
            <person name="Yandell M."/>
            <person name="Gundlach H."/>
            <person name="Mayer K.F."/>
            <person name="Schwartz D.C."/>
            <person name="Town C.D."/>
        </authorList>
    </citation>
    <scope>GENOME REANNOTATION</scope>
    <source>
        <strain evidence="14 15">cv. Jemalong A17</strain>
    </source>
</reference>
<evidence type="ECO:0000313" key="13">
    <source>
        <dbReference type="EMBL" id="AET04215.1"/>
    </source>
</evidence>
<dbReference type="PANTHER" id="PTHR24055">
    <property type="entry name" value="MITOGEN-ACTIVATED PROTEIN KINASE"/>
    <property type="match status" value="1"/>
</dbReference>
<dbReference type="Pfam" id="PF00069">
    <property type="entry name" value="Pkinase"/>
    <property type="match status" value="1"/>
</dbReference>
<dbReference type="STRING" id="3880.G7LIP0"/>
<keyword evidence="5" id="KW-0808">Transferase</keyword>
<name>G7LIP0_MEDTR</name>
<dbReference type="SUPFAM" id="SSF56112">
    <property type="entry name" value="Protein kinase-like (PK-like)"/>
    <property type="match status" value="1"/>
</dbReference>
<dbReference type="eggNOG" id="KOG0660">
    <property type="taxonomic scope" value="Eukaryota"/>
</dbReference>
<dbReference type="EnsemblPlants" id="AET04215">
    <property type="protein sequence ID" value="AET04215"/>
    <property type="gene ID" value="MTR_8g086010"/>
</dbReference>
<proteinExistence type="inferred from homology"/>
<dbReference type="SMART" id="SM00220">
    <property type="entry name" value="S_TKc"/>
    <property type="match status" value="1"/>
</dbReference>
<dbReference type="PROSITE" id="PS00107">
    <property type="entry name" value="PROTEIN_KINASE_ATP"/>
    <property type="match status" value="1"/>
</dbReference>
<evidence type="ECO:0000256" key="5">
    <source>
        <dbReference type="ARBA" id="ARBA00022679"/>
    </source>
</evidence>
<dbReference type="HOGENOM" id="CLU_000288_181_1_1"/>
<feature type="domain" description="Protein kinase" evidence="12">
    <location>
        <begin position="45"/>
        <end position="373"/>
    </location>
</feature>
<evidence type="ECO:0000256" key="11">
    <source>
        <dbReference type="PROSITE-ProRule" id="PRU10141"/>
    </source>
</evidence>
<sequence length="422" mass="49023">MENHGCRRKKRRRGWERIIPPPMTDASRNIKSGMHTCFMEYIFRINAIMMANERKVGTSCRANDIPEFKLRKDSEPLLWVWTSFYLKLHQLRDSSSLDFLLVSRGSRENLDPLKSQMAKLVEPPYKVKPKGKHYYSISKILFEVDMKYVPIKAIGRGANGLVCSSINKDTNEKVAIKKISNIFDNCVDSMKTLREMMLFMMPVHRTSFKDVYLVYELMDTDLHQIIKSAQSLSNDICRYFLFRICDFGLARTNGSDGDFMTEYVVTRWYRAPEICILTEILGRKPIFPGTDRLNQLKLIVSVLGSPYESELDFINDLRAKRFIESFPYTRGIHFSQLFPQADPLAIDLLQKMLVFDPTRRITVLEALQHHTYMVGLYDPGCNPPAEVPVNLDIDEIWGEEMIREMMLNEMLHYHPEAAYANA</sequence>
<dbReference type="GO" id="GO:0005524">
    <property type="term" value="F:ATP binding"/>
    <property type="evidence" value="ECO:0007669"/>
    <property type="project" value="UniProtKB-UniRule"/>
</dbReference>
<dbReference type="AlphaFoldDB" id="G7LIP0"/>
<dbReference type="InterPro" id="IPR011009">
    <property type="entry name" value="Kinase-like_dom_sf"/>
</dbReference>
<dbReference type="Proteomes" id="UP000002051">
    <property type="component" value="Chromosome 8"/>
</dbReference>
<evidence type="ECO:0000256" key="2">
    <source>
        <dbReference type="ARBA" id="ARBA00012411"/>
    </source>
</evidence>
<dbReference type="PaxDb" id="3880-AET04215"/>
<evidence type="ECO:0000256" key="8">
    <source>
        <dbReference type="ARBA" id="ARBA00022840"/>
    </source>
</evidence>
<dbReference type="EMBL" id="CM001224">
    <property type="protein sequence ID" value="AET04215.1"/>
    <property type="molecule type" value="Genomic_DNA"/>
</dbReference>
<evidence type="ECO:0000256" key="4">
    <source>
        <dbReference type="ARBA" id="ARBA00022553"/>
    </source>
</evidence>
<evidence type="ECO:0000256" key="10">
    <source>
        <dbReference type="ARBA" id="ARBA00048312"/>
    </source>
</evidence>
<keyword evidence="7 13" id="KW-0418">Kinase</keyword>
<dbReference type="OMA" id="QGHAFES"/>
<evidence type="ECO:0000259" key="12">
    <source>
        <dbReference type="PROSITE" id="PS50011"/>
    </source>
</evidence>
<dbReference type="GO" id="GO:0004707">
    <property type="term" value="F:MAP kinase activity"/>
    <property type="evidence" value="ECO:0007669"/>
    <property type="project" value="UniProtKB-EC"/>
</dbReference>
<dbReference type="GO" id="GO:0004674">
    <property type="term" value="F:protein serine/threonine kinase activity"/>
    <property type="evidence" value="ECO:0000318"/>
    <property type="project" value="GO_Central"/>
</dbReference>
<keyword evidence="3" id="KW-0723">Serine/threonine-protein kinase</keyword>
<dbReference type="InterPro" id="IPR017441">
    <property type="entry name" value="Protein_kinase_ATP_BS"/>
</dbReference>
<evidence type="ECO:0000256" key="3">
    <source>
        <dbReference type="ARBA" id="ARBA00022527"/>
    </source>
</evidence>
<comment type="catalytic activity">
    <reaction evidence="9">
        <text>L-threonyl-[protein] + ATP = O-phospho-L-threonyl-[protein] + ADP + H(+)</text>
        <dbReference type="Rhea" id="RHEA:46608"/>
        <dbReference type="Rhea" id="RHEA-COMP:11060"/>
        <dbReference type="Rhea" id="RHEA-COMP:11605"/>
        <dbReference type="ChEBI" id="CHEBI:15378"/>
        <dbReference type="ChEBI" id="CHEBI:30013"/>
        <dbReference type="ChEBI" id="CHEBI:30616"/>
        <dbReference type="ChEBI" id="CHEBI:61977"/>
        <dbReference type="ChEBI" id="CHEBI:456216"/>
        <dbReference type="EC" id="2.7.11.24"/>
    </reaction>
</comment>
<dbReference type="GO" id="GO:0005737">
    <property type="term" value="C:cytoplasm"/>
    <property type="evidence" value="ECO:0000318"/>
    <property type="project" value="GO_Central"/>
</dbReference>
<evidence type="ECO:0000313" key="14">
    <source>
        <dbReference type="EnsemblPlants" id="AET04215"/>
    </source>
</evidence>
<dbReference type="InterPro" id="IPR050117">
    <property type="entry name" value="MAPK"/>
</dbReference>
<accession>G7LIP0</accession>
<feature type="binding site" evidence="11">
    <location>
        <position position="178"/>
    </location>
    <ligand>
        <name>ATP</name>
        <dbReference type="ChEBI" id="CHEBI:30616"/>
    </ligand>
</feature>
<dbReference type="GO" id="GO:0005634">
    <property type="term" value="C:nucleus"/>
    <property type="evidence" value="ECO:0000318"/>
    <property type="project" value="GO_Central"/>
</dbReference>
<dbReference type="Gene3D" id="1.10.510.10">
    <property type="entry name" value="Transferase(Phosphotransferase) domain 1"/>
    <property type="match status" value="1"/>
</dbReference>
<keyword evidence="6 11" id="KW-0547">Nucleotide-binding</keyword>
<dbReference type="EC" id="2.7.11.24" evidence="2"/>
<dbReference type="Gene3D" id="3.30.200.20">
    <property type="entry name" value="Phosphorylase Kinase, domain 1"/>
    <property type="match status" value="2"/>
</dbReference>